<dbReference type="AlphaFoldDB" id="A0A7W5DVF8"/>
<dbReference type="Pfam" id="PF04940">
    <property type="entry name" value="BLUF"/>
    <property type="match status" value="1"/>
</dbReference>
<accession>A0A7W5DVF8</accession>
<dbReference type="GO" id="GO:0071949">
    <property type="term" value="F:FAD binding"/>
    <property type="evidence" value="ECO:0007669"/>
    <property type="project" value="InterPro"/>
</dbReference>
<dbReference type="RefSeq" id="WP_184300389.1">
    <property type="nucleotide sequence ID" value="NZ_JACHXU010000001.1"/>
</dbReference>
<gene>
    <name evidence="2" type="ORF">FHS27_000156</name>
</gene>
<keyword evidence="3" id="KW-1185">Reference proteome</keyword>
<name>A0A7W5DVF8_9BACT</name>
<dbReference type="EMBL" id="JACHXU010000001">
    <property type="protein sequence ID" value="MBB3204392.1"/>
    <property type="molecule type" value="Genomic_DNA"/>
</dbReference>
<dbReference type="InterPro" id="IPR007024">
    <property type="entry name" value="BLUF_domain"/>
</dbReference>
<evidence type="ECO:0000313" key="2">
    <source>
        <dbReference type="EMBL" id="MBB3204392.1"/>
    </source>
</evidence>
<dbReference type="GO" id="GO:0009882">
    <property type="term" value="F:blue light photoreceptor activity"/>
    <property type="evidence" value="ECO:0007669"/>
    <property type="project" value="InterPro"/>
</dbReference>
<dbReference type="InterPro" id="IPR036046">
    <property type="entry name" value="Acylphosphatase-like_dom_sf"/>
</dbReference>
<evidence type="ECO:0000313" key="3">
    <source>
        <dbReference type="Proteomes" id="UP000536179"/>
    </source>
</evidence>
<dbReference type="SUPFAM" id="SSF54975">
    <property type="entry name" value="Acylphosphatase/BLUF domain-like"/>
    <property type="match status" value="1"/>
</dbReference>
<sequence length="138" mass="15952">MYQRILYTSRATNQISLRNVYDIIHTAHSHNNTLGITGALLFMDGYFIQMLEGLPIAVQTRFARIQRDRRHYDINVRIDEQTTSLAFPLEFMALRAGAEIDPDVLREHRYEPGLPADRYDGEQIKSFMMSCFAEPVLA</sequence>
<dbReference type="PROSITE" id="PS50925">
    <property type="entry name" value="BLUF"/>
    <property type="match status" value="1"/>
</dbReference>
<dbReference type="Gene3D" id="3.30.70.100">
    <property type="match status" value="1"/>
</dbReference>
<dbReference type="Proteomes" id="UP000536179">
    <property type="component" value="Unassembled WGS sequence"/>
</dbReference>
<feature type="domain" description="BLUF" evidence="1">
    <location>
        <begin position="2"/>
        <end position="93"/>
    </location>
</feature>
<dbReference type="SMART" id="SM01034">
    <property type="entry name" value="BLUF"/>
    <property type="match status" value="1"/>
</dbReference>
<proteinExistence type="predicted"/>
<organism evidence="2 3">
    <name type="scientific">Aporhodopirellula rubra</name>
    <dbReference type="NCBI Taxonomy" id="980271"/>
    <lineage>
        <taxon>Bacteria</taxon>
        <taxon>Pseudomonadati</taxon>
        <taxon>Planctomycetota</taxon>
        <taxon>Planctomycetia</taxon>
        <taxon>Pirellulales</taxon>
        <taxon>Pirellulaceae</taxon>
        <taxon>Aporhodopirellula</taxon>
    </lineage>
</organism>
<comment type="caution">
    <text evidence="2">The sequence shown here is derived from an EMBL/GenBank/DDBJ whole genome shotgun (WGS) entry which is preliminary data.</text>
</comment>
<evidence type="ECO:0000259" key="1">
    <source>
        <dbReference type="PROSITE" id="PS50925"/>
    </source>
</evidence>
<reference evidence="2 3" key="1">
    <citation type="submission" date="2020-08" db="EMBL/GenBank/DDBJ databases">
        <title>Genomic Encyclopedia of Type Strains, Phase III (KMG-III): the genomes of soil and plant-associated and newly described type strains.</title>
        <authorList>
            <person name="Whitman W."/>
        </authorList>
    </citation>
    <scope>NUCLEOTIDE SEQUENCE [LARGE SCALE GENOMIC DNA]</scope>
    <source>
        <strain evidence="2 3">CECT 8075</strain>
    </source>
</reference>
<protein>
    <recommendedName>
        <fullName evidence="1">BLUF domain-containing protein</fullName>
    </recommendedName>
</protein>